<evidence type="ECO:0000256" key="1">
    <source>
        <dbReference type="SAM" id="MobiDB-lite"/>
    </source>
</evidence>
<feature type="non-terminal residue" evidence="3">
    <location>
        <position position="327"/>
    </location>
</feature>
<name>A0AAV5V8E1_9BILA</name>
<evidence type="ECO:0000256" key="2">
    <source>
        <dbReference type="SAM" id="SignalP"/>
    </source>
</evidence>
<keyword evidence="4" id="KW-1185">Reference proteome</keyword>
<comment type="caution">
    <text evidence="3">The sequence shown here is derived from an EMBL/GenBank/DDBJ whole genome shotgun (WGS) entry which is preliminary data.</text>
</comment>
<organism evidence="3 4">
    <name type="scientific">Pristionchus fissidentatus</name>
    <dbReference type="NCBI Taxonomy" id="1538716"/>
    <lineage>
        <taxon>Eukaryota</taxon>
        <taxon>Metazoa</taxon>
        <taxon>Ecdysozoa</taxon>
        <taxon>Nematoda</taxon>
        <taxon>Chromadorea</taxon>
        <taxon>Rhabditida</taxon>
        <taxon>Rhabditina</taxon>
        <taxon>Diplogasteromorpha</taxon>
        <taxon>Diplogasteroidea</taxon>
        <taxon>Neodiplogasteridae</taxon>
        <taxon>Pristionchus</taxon>
    </lineage>
</organism>
<gene>
    <name evidence="3" type="ORF">PFISCL1PPCAC_5785</name>
</gene>
<dbReference type="Proteomes" id="UP001432322">
    <property type="component" value="Unassembled WGS sequence"/>
</dbReference>
<feature type="region of interest" description="Disordered" evidence="1">
    <location>
        <begin position="139"/>
        <end position="192"/>
    </location>
</feature>
<evidence type="ECO:0000313" key="4">
    <source>
        <dbReference type="Proteomes" id="UP001432322"/>
    </source>
</evidence>
<feature type="chain" id="PRO_5044011576" evidence="2">
    <location>
        <begin position="18"/>
        <end position="327"/>
    </location>
</feature>
<feature type="region of interest" description="Disordered" evidence="1">
    <location>
        <begin position="214"/>
        <end position="233"/>
    </location>
</feature>
<protein>
    <submittedName>
        <fullName evidence="3">Uncharacterized protein</fullName>
    </submittedName>
</protein>
<sequence length="327" mass="35923">LLLFLLIPLSFSLKCTHCPPLVSSPSQCSQCEGHVCFIVVNVFFNGTLSAGCIDLLDKDRNGFVHTRKECNREVTHDRTVCVCNTGDHCNDPKTPLAEFDFISNSVLSGYNLQPGVTLTTAEPRAELPTDETHLIESEMMSSTPTTTSETLSIRSSTAVLPRPSSDPPTTTSTTTNNPIPLVHRLSSTRKPRIDDEEELIQVKSSVFIKPRNQSRIVPSSSEMPSLAPSTTTPRMSEIARVLPTDDAIDLSGVYRVKGMKSDGKVLPTDSDEEEEGILVVKSGVMRVKEKEEKDDNRIEKNTETPTVEMKNTVRQSMGEGSVQEAEV</sequence>
<proteinExistence type="predicted"/>
<keyword evidence="2" id="KW-0732">Signal</keyword>
<feature type="compositionally biased region" description="Basic and acidic residues" evidence="1">
    <location>
        <begin position="288"/>
        <end position="302"/>
    </location>
</feature>
<feature type="compositionally biased region" description="Low complexity" evidence="1">
    <location>
        <begin position="139"/>
        <end position="152"/>
    </location>
</feature>
<dbReference type="EMBL" id="BTSY01000002">
    <property type="protein sequence ID" value="GMT14488.1"/>
    <property type="molecule type" value="Genomic_DNA"/>
</dbReference>
<reference evidence="3" key="1">
    <citation type="submission" date="2023-10" db="EMBL/GenBank/DDBJ databases">
        <title>Genome assembly of Pristionchus species.</title>
        <authorList>
            <person name="Yoshida K."/>
            <person name="Sommer R.J."/>
        </authorList>
    </citation>
    <scope>NUCLEOTIDE SEQUENCE</scope>
    <source>
        <strain evidence="3">RS5133</strain>
    </source>
</reference>
<feature type="signal peptide" evidence="2">
    <location>
        <begin position="1"/>
        <end position="17"/>
    </location>
</feature>
<accession>A0AAV5V8E1</accession>
<evidence type="ECO:0000313" key="3">
    <source>
        <dbReference type="EMBL" id="GMT14488.1"/>
    </source>
</evidence>
<dbReference type="AlphaFoldDB" id="A0AAV5V8E1"/>
<feature type="compositionally biased region" description="Low complexity" evidence="1">
    <location>
        <begin position="161"/>
        <end position="180"/>
    </location>
</feature>
<feature type="region of interest" description="Disordered" evidence="1">
    <location>
        <begin position="288"/>
        <end position="327"/>
    </location>
</feature>
<feature type="non-terminal residue" evidence="3">
    <location>
        <position position="1"/>
    </location>
</feature>